<dbReference type="FunFam" id="3.40.50.880:FF:000003">
    <property type="entry name" value="Anthranilate synthase component II"/>
    <property type="match status" value="1"/>
</dbReference>
<dbReference type="InterPro" id="IPR006221">
    <property type="entry name" value="TrpG/PapA_dom"/>
</dbReference>
<dbReference type="GO" id="GO:0000162">
    <property type="term" value="P:L-tryptophan biosynthetic process"/>
    <property type="evidence" value="ECO:0007669"/>
    <property type="project" value="TreeGrafter"/>
</dbReference>
<keyword evidence="1" id="KW-0315">Glutamine amidotransferase</keyword>
<dbReference type="GO" id="GO:0004049">
    <property type="term" value="F:anthranilate synthase activity"/>
    <property type="evidence" value="ECO:0007669"/>
    <property type="project" value="TreeGrafter"/>
</dbReference>
<evidence type="ECO:0000313" key="3">
    <source>
        <dbReference type="EMBL" id="SMG48389.1"/>
    </source>
</evidence>
<name>A0A1X7L5N6_9BACT</name>
<evidence type="ECO:0000259" key="2">
    <source>
        <dbReference type="Pfam" id="PF00117"/>
    </source>
</evidence>
<dbReference type="InterPro" id="IPR029062">
    <property type="entry name" value="Class_I_gatase-like"/>
</dbReference>
<dbReference type="InterPro" id="IPR017926">
    <property type="entry name" value="GATASE"/>
</dbReference>
<dbReference type="CDD" id="cd01743">
    <property type="entry name" value="GATase1_Anthranilate_Synthase"/>
    <property type="match status" value="1"/>
</dbReference>
<dbReference type="OrthoDB" id="9786812at2"/>
<proteinExistence type="predicted"/>
<dbReference type="InterPro" id="IPR050472">
    <property type="entry name" value="Anth_synth/Amidotransfase"/>
</dbReference>
<evidence type="ECO:0000256" key="1">
    <source>
        <dbReference type="ARBA" id="ARBA00022962"/>
    </source>
</evidence>
<protein>
    <submittedName>
        <fullName evidence="3">Anthranilate synthase component 2</fullName>
    </submittedName>
</protein>
<dbReference type="PROSITE" id="PS51273">
    <property type="entry name" value="GATASE_TYPE_1"/>
    <property type="match status" value="1"/>
</dbReference>
<dbReference type="SUPFAM" id="SSF52317">
    <property type="entry name" value="Class I glutamine amidotransferase-like"/>
    <property type="match status" value="1"/>
</dbReference>
<dbReference type="STRING" id="1028.SAMN05661096_03458"/>
<dbReference type="PANTHER" id="PTHR43418">
    <property type="entry name" value="MULTIFUNCTIONAL TRYPTOPHAN BIOSYNTHESIS PROTEIN-RELATED"/>
    <property type="match status" value="1"/>
</dbReference>
<dbReference type="PRINTS" id="PR00096">
    <property type="entry name" value="GATASE"/>
</dbReference>
<reference evidence="4" key="1">
    <citation type="submission" date="2017-04" db="EMBL/GenBank/DDBJ databases">
        <authorList>
            <person name="Varghese N."/>
            <person name="Submissions S."/>
        </authorList>
    </citation>
    <scope>NUCLEOTIDE SEQUENCE [LARGE SCALE GENOMIC DNA]</scope>
    <source>
        <strain evidence="4">DSM 4125</strain>
    </source>
</reference>
<sequence length="200" mass="22520">MKILLLDNYDSFTYNLVEVIRQQNLGVEIDVIRNDKISVEEVAIYDKILLSPGPSVPENAGIMLDLIKRYASKKPILGICLGHQAIGQAFGGKLLNINPVLHGIQSEVKLDSHYLFEGVDQNISIGRYHSWVVADEDFPTELKILARSEDGQIMAACHKEYDVCGLQFHPESVMTPEGSRILRNWIERDGSRKLEEGSWV</sequence>
<dbReference type="GO" id="GO:0005829">
    <property type="term" value="C:cytosol"/>
    <property type="evidence" value="ECO:0007669"/>
    <property type="project" value="TreeGrafter"/>
</dbReference>
<dbReference type="PRINTS" id="PR00097">
    <property type="entry name" value="ANTSNTHASEII"/>
</dbReference>
<dbReference type="Gene3D" id="3.40.50.880">
    <property type="match status" value="1"/>
</dbReference>
<dbReference type="NCBIfam" id="TIGR00566">
    <property type="entry name" value="trpG_papA"/>
    <property type="match status" value="1"/>
</dbReference>
<dbReference type="EMBL" id="FXAW01000008">
    <property type="protein sequence ID" value="SMG48389.1"/>
    <property type="molecule type" value="Genomic_DNA"/>
</dbReference>
<dbReference type="RefSeq" id="WP_085518593.1">
    <property type="nucleotide sequence ID" value="NZ_FXAW01000008.1"/>
</dbReference>
<gene>
    <name evidence="3" type="ORF">SAMN05661096_03458</name>
</gene>
<dbReference type="Proteomes" id="UP000193804">
    <property type="component" value="Unassembled WGS sequence"/>
</dbReference>
<accession>A0A1X7L5N6</accession>
<dbReference type="AlphaFoldDB" id="A0A1X7L5N6"/>
<evidence type="ECO:0000313" key="4">
    <source>
        <dbReference type="Proteomes" id="UP000193804"/>
    </source>
</evidence>
<organism evidence="3 4">
    <name type="scientific">Marivirga sericea</name>
    <dbReference type="NCBI Taxonomy" id="1028"/>
    <lineage>
        <taxon>Bacteria</taxon>
        <taxon>Pseudomonadati</taxon>
        <taxon>Bacteroidota</taxon>
        <taxon>Cytophagia</taxon>
        <taxon>Cytophagales</taxon>
        <taxon>Marivirgaceae</taxon>
        <taxon>Marivirga</taxon>
    </lineage>
</organism>
<keyword evidence="4" id="KW-1185">Reference proteome</keyword>
<feature type="domain" description="Glutamine amidotransferase" evidence="2">
    <location>
        <begin position="4"/>
        <end position="185"/>
    </location>
</feature>
<dbReference type="Pfam" id="PF00117">
    <property type="entry name" value="GATase"/>
    <property type="match status" value="1"/>
</dbReference>
<dbReference type="PANTHER" id="PTHR43418:SF4">
    <property type="entry name" value="MULTIFUNCTIONAL TRYPTOPHAN BIOSYNTHESIS PROTEIN"/>
    <property type="match status" value="1"/>
</dbReference>